<sequence length="94" mass="10768">MGMGRYLNEIYKKKNSGNSPTNASVWGPFNITKSREKSSQTSISVLDYRKKKQSSGLLYEDYLNTLCLIKLQIIDVYAKSFSFKVNQTMKSLSR</sequence>
<organism evidence="1">
    <name type="scientific">Lepeophtheirus salmonis</name>
    <name type="common">Salmon louse</name>
    <name type="synonym">Caligus salmonis</name>
    <dbReference type="NCBI Taxonomy" id="72036"/>
    <lineage>
        <taxon>Eukaryota</taxon>
        <taxon>Metazoa</taxon>
        <taxon>Ecdysozoa</taxon>
        <taxon>Arthropoda</taxon>
        <taxon>Crustacea</taxon>
        <taxon>Multicrustacea</taxon>
        <taxon>Hexanauplia</taxon>
        <taxon>Copepoda</taxon>
        <taxon>Siphonostomatoida</taxon>
        <taxon>Caligidae</taxon>
        <taxon>Lepeophtheirus</taxon>
    </lineage>
</organism>
<reference evidence="1" key="1">
    <citation type="submission" date="2014-05" db="EMBL/GenBank/DDBJ databases">
        <authorList>
            <person name="Chronopoulou M."/>
        </authorList>
    </citation>
    <scope>NUCLEOTIDE SEQUENCE</scope>
    <source>
        <tissue evidence="1">Whole organism</tissue>
    </source>
</reference>
<proteinExistence type="predicted"/>
<protein>
    <submittedName>
        <fullName evidence="1">Uncharacterized protein</fullName>
    </submittedName>
</protein>
<evidence type="ECO:0000313" key="1">
    <source>
        <dbReference type="EMBL" id="CDW17371.1"/>
    </source>
</evidence>
<name>A0A0K2SVU6_LEPSM</name>
<dbReference type="EMBL" id="HACA01000010">
    <property type="protein sequence ID" value="CDW17371.1"/>
    <property type="molecule type" value="Transcribed_RNA"/>
</dbReference>
<dbReference type="AlphaFoldDB" id="A0A0K2SVU6"/>
<accession>A0A0K2SVU6</accession>